<accession>A0ABN9Y5C8</accession>
<proteinExistence type="predicted"/>
<dbReference type="Proteomes" id="UP001189429">
    <property type="component" value="Unassembled WGS sequence"/>
</dbReference>
<comment type="caution">
    <text evidence="2">The sequence shown here is derived from an EMBL/GenBank/DDBJ whole genome shotgun (WGS) entry which is preliminary data.</text>
</comment>
<evidence type="ECO:0000313" key="3">
    <source>
        <dbReference type="Proteomes" id="UP001189429"/>
    </source>
</evidence>
<reference evidence="2" key="1">
    <citation type="submission" date="2023-10" db="EMBL/GenBank/DDBJ databases">
        <authorList>
            <person name="Chen Y."/>
            <person name="Shah S."/>
            <person name="Dougan E. K."/>
            <person name="Thang M."/>
            <person name="Chan C."/>
        </authorList>
    </citation>
    <scope>NUCLEOTIDE SEQUENCE [LARGE SCALE GENOMIC DNA]</scope>
</reference>
<protein>
    <submittedName>
        <fullName evidence="2">Uncharacterized protein</fullName>
    </submittedName>
</protein>
<feature type="compositionally biased region" description="Gly residues" evidence="1">
    <location>
        <begin position="216"/>
        <end position="225"/>
    </location>
</feature>
<keyword evidence="3" id="KW-1185">Reference proteome</keyword>
<sequence>VPQQALADEEVVVRRGDVGLVRLDDVWPHAAEVPEGGSFDRYLARARGGDGRDPRIVGDERGPDGGRFIDFRDSVRRMKEATIPAGWQLQGKRAAKEEHHATWLRRSGVAERSDVAREHHMICVALRMKQQFDQPDLFNIAAAEYLIRRLKQLEAAARKNPRAPDFEGLELILDAAVDDTGGMVLPEFDGRVGDQANRQWQDDRTAAQPKAPPKGPKGGGADGSK</sequence>
<evidence type="ECO:0000256" key="1">
    <source>
        <dbReference type="SAM" id="MobiDB-lite"/>
    </source>
</evidence>
<gene>
    <name evidence="2" type="ORF">PCOR1329_LOCUS81507</name>
</gene>
<feature type="non-terminal residue" evidence="2">
    <location>
        <position position="1"/>
    </location>
</feature>
<feature type="region of interest" description="Disordered" evidence="1">
    <location>
        <begin position="188"/>
        <end position="225"/>
    </location>
</feature>
<name>A0ABN9Y5C8_9DINO</name>
<evidence type="ECO:0000313" key="2">
    <source>
        <dbReference type="EMBL" id="CAK0905984.1"/>
    </source>
</evidence>
<dbReference type="EMBL" id="CAUYUJ010021632">
    <property type="protein sequence ID" value="CAK0905984.1"/>
    <property type="molecule type" value="Genomic_DNA"/>
</dbReference>
<organism evidence="2 3">
    <name type="scientific">Prorocentrum cordatum</name>
    <dbReference type="NCBI Taxonomy" id="2364126"/>
    <lineage>
        <taxon>Eukaryota</taxon>
        <taxon>Sar</taxon>
        <taxon>Alveolata</taxon>
        <taxon>Dinophyceae</taxon>
        <taxon>Prorocentrales</taxon>
        <taxon>Prorocentraceae</taxon>
        <taxon>Prorocentrum</taxon>
    </lineage>
</organism>